<comment type="caution">
    <text evidence="1">The sequence shown here is derived from an EMBL/GenBank/DDBJ whole genome shotgun (WGS) entry which is preliminary data.</text>
</comment>
<proteinExistence type="predicted"/>
<evidence type="ECO:0000313" key="1">
    <source>
        <dbReference type="EMBL" id="DBA17429.1"/>
    </source>
</evidence>
<protein>
    <submittedName>
        <fullName evidence="1">Uncharacterized protein</fullName>
    </submittedName>
</protein>
<dbReference type="Proteomes" id="UP001181693">
    <property type="component" value="Unassembled WGS sequence"/>
</dbReference>
<sequence>MSIVHVGFTAGAPGGFTGACLLRAVSCLSEDVEAFGTVWIMVVNRHYPHQDRVKTAFQYVAFIGIDNTKQNNTVNVSISHEVGLYMMFCFPMVHVP</sequence>
<reference evidence="1" key="1">
    <citation type="thesis" date="2020" institute="ProQuest LLC" country="789 East Eisenhower Parkway, Ann Arbor, MI, USA">
        <title>Comparative Genomics and Chromosome Evolution.</title>
        <authorList>
            <person name="Mudd A.B."/>
        </authorList>
    </citation>
    <scope>NUCLEOTIDE SEQUENCE</scope>
    <source>
        <strain evidence="1">1538</strain>
        <tissue evidence="1">Blood</tissue>
    </source>
</reference>
<name>A0AAV2ZIJ0_PYXAD</name>
<accession>A0AAV2ZIJ0</accession>
<keyword evidence="2" id="KW-1185">Reference proteome</keyword>
<dbReference type="AlphaFoldDB" id="A0AAV2ZIJ0"/>
<gene>
    <name evidence="1" type="ORF">GDO54_002879</name>
</gene>
<evidence type="ECO:0000313" key="2">
    <source>
        <dbReference type="Proteomes" id="UP001181693"/>
    </source>
</evidence>
<organism evidence="1 2">
    <name type="scientific">Pyxicephalus adspersus</name>
    <name type="common">African bullfrog</name>
    <dbReference type="NCBI Taxonomy" id="30357"/>
    <lineage>
        <taxon>Eukaryota</taxon>
        <taxon>Metazoa</taxon>
        <taxon>Chordata</taxon>
        <taxon>Craniata</taxon>
        <taxon>Vertebrata</taxon>
        <taxon>Euteleostomi</taxon>
        <taxon>Amphibia</taxon>
        <taxon>Batrachia</taxon>
        <taxon>Anura</taxon>
        <taxon>Neobatrachia</taxon>
        <taxon>Ranoidea</taxon>
        <taxon>Pyxicephalidae</taxon>
        <taxon>Pyxicephalinae</taxon>
        <taxon>Pyxicephalus</taxon>
    </lineage>
</organism>
<dbReference type="EMBL" id="DYDO01000010">
    <property type="protein sequence ID" value="DBA17429.1"/>
    <property type="molecule type" value="Genomic_DNA"/>
</dbReference>